<feature type="compositionally biased region" description="Basic and acidic residues" evidence="1">
    <location>
        <begin position="60"/>
        <end position="78"/>
    </location>
</feature>
<protein>
    <submittedName>
        <fullName evidence="2">Uncharacterized protein</fullName>
    </submittedName>
</protein>
<dbReference type="EMBL" id="BJUB01000001">
    <property type="protein sequence ID" value="GEK19872.1"/>
    <property type="molecule type" value="Genomic_DNA"/>
</dbReference>
<proteinExistence type="predicted"/>
<dbReference type="AlphaFoldDB" id="A0A510UYY2"/>
<evidence type="ECO:0000313" key="2">
    <source>
        <dbReference type="EMBL" id="GEK19872.1"/>
    </source>
</evidence>
<dbReference type="Proteomes" id="UP000321118">
    <property type="component" value="Unassembled WGS sequence"/>
</dbReference>
<feature type="compositionally biased region" description="Basic and acidic residues" evidence="1">
    <location>
        <begin position="118"/>
        <end position="127"/>
    </location>
</feature>
<evidence type="ECO:0000256" key="1">
    <source>
        <dbReference type="SAM" id="MobiDB-lite"/>
    </source>
</evidence>
<sequence>MHNIGRRRPEWARRWPAELELLGFIQSKLERGEFLAEVAPTSITMSTTSAPAASPAPPAARRDADAPSEKEWTSEVRRKPMRIRSESYGAGNQPVWGVLDTYAEPVGAAVVPGGGDGVHPDPPRARS</sequence>
<feature type="region of interest" description="Disordered" evidence="1">
    <location>
        <begin position="45"/>
        <end position="90"/>
    </location>
</feature>
<name>A0A510UYY2_9CELL</name>
<reference evidence="2 3" key="1">
    <citation type="submission" date="2019-07" db="EMBL/GenBank/DDBJ databases">
        <title>Whole genome shotgun sequence of Cellulomonas xylanilytica NBRC 101102.</title>
        <authorList>
            <person name="Hosoyama A."/>
            <person name="Uohara A."/>
            <person name="Ohji S."/>
            <person name="Ichikawa N."/>
        </authorList>
    </citation>
    <scope>NUCLEOTIDE SEQUENCE [LARGE SCALE GENOMIC DNA]</scope>
    <source>
        <strain evidence="2 3">NBRC 101102</strain>
    </source>
</reference>
<keyword evidence="3" id="KW-1185">Reference proteome</keyword>
<accession>A0A510UYY2</accession>
<evidence type="ECO:0000313" key="3">
    <source>
        <dbReference type="Proteomes" id="UP000321118"/>
    </source>
</evidence>
<comment type="caution">
    <text evidence="2">The sequence shown here is derived from an EMBL/GenBank/DDBJ whole genome shotgun (WGS) entry which is preliminary data.</text>
</comment>
<feature type="region of interest" description="Disordered" evidence="1">
    <location>
        <begin position="107"/>
        <end position="127"/>
    </location>
</feature>
<organism evidence="2 3">
    <name type="scientific">Cellulomonas xylanilytica</name>
    <dbReference type="NCBI Taxonomy" id="233583"/>
    <lineage>
        <taxon>Bacteria</taxon>
        <taxon>Bacillati</taxon>
        <taxon>Actinomycetota</taxon>
        <taxon>Actinomycetes</taxon>
        <taxon>Micrococcales</taxon>
        <taxon>Cellulomonadaceae</taxon>
        <taxon>Cellulomonas</taxon>
    </lineage>
</organism>
<gene>
    <name evidence="2" type="ORF">CXY01_03920</name>
</gene>